<protein>
    <submittedName>
        <fullName evidence="1">Uncharacterized protein</fullName>
    </submittedName>
</protein>
<dbReference type="EMBL" id="BKCJ011652372">
    <property type="protein sequence ID" value="GFD45579.1"/>
    <property type="molecule type" value="Genomic_DNA"/>
</dbReference>
<comment type="caution">
    <text evidence="1">The sequence shown here is derived from an EMBL/GenBank/DDBJ whole genome shotgun (WGS) entry which is preliminary data.</text>
</comment>
<feature type="non-terminal residue" evidence="1">
    <location>
        <position position="140"/>
    </location>
</feature>
<dbReference type="AlphaFoldDB" id="A0A699WFT6"/>
<feature type="non-terminal residue" evidence="1">
    <location>
        <position position="1"/>
    </location>
</feature>
<proteinExistence type="predicted"/>
<sequence length="140" mass="15627">FENAARNIRHYWLDNDSIGGRARLAPEPRQGATYSALVFSGRVYFDGAGRRHWGAAAPVAGRQLANQPAQCRATGGYQQRYRHPERGQPGGREAGVYRVRKHVFGYPGHHALQLRRPRRLLPGPRAAHLRARRGADSHCG</sequence>
<reference evidence="1" key="1">
    <citation type="journal article" date="2019" name="Sci. Rep.">
        <title>Draft genome of Tanacetum cinerariifolium, the natural source of mosquito coil.</title>
        <authorList>
            <person name="Yamashiro T."/>
            <person name="Shiraishi A."/>
            <person name="Satake H."/>
            <person name="Nakayama K."/>
        </authorList>
    </citation>
    <scope>NUCLEOTIDE SEQUENCE</scope>
</reference>
<gene>
    <name evidence="1" type="ORF">Tci_917548</name>
</gene>
<name>A0A699WFT6_TANCI</name>
<evidence type="ECO:0000313" key="1">
    <source>
        <dbReference type="EMBL" id="GFD45579.1"/>
    </source>
</evidence>
<organism evidence="1">
    <name type="scientific">Tanacetum cinerariifolium</name>
    <name type="common">Dalmatian daisy</name>
    <name type="synonym">Chrysanthemum cinerariifolium</name>
    <dbReference type="NCBI Taxonomy" id="118510"/>
    <lineage>
        <taxon>Eukaryota</taxon>
        <taxon>Viridiplantae</taxon>
        <taxon>Streptophyta</taxon>
        <taxon>Embryophyta</taxon>
        <taxon>Tracheophyta</taxon>
        <taxon>Spermatophyta</taxon>
        <taxon>Magnoliopsida</taxon>
        <taxon>eudicotyledons</taxon>
        <taxon>Gunneridae</taxon>
        <taxon>Pentapetalae</taxon>
        <taxon>asterids</taxon>
        <taxon>campanulids</taxon>
        <taxon>Asterales</taxon>
        <taxon>Asteraceae</taxon>
        <taxon>Asteroideae</taxon>
        <taxon>Anthemideae</taxon>
        <taxon>Anthemidinae</taxon>
        <taxon>Tanacetum</taxon>
    </lineage>
</organism>
<accession>A0A699WFT6</accession>